<reference evidence="2" key="1">
    <citation type="submission" date="2021-02" db="EMBL/GenBank/DDBJ databases">
        <authorList>
            <person name="Nowell W R."/>
        </authorList>
    </citation>
    <scope>NUCLEOTIDE SEQUENCE</scope>
</reference>
<keyword evidence="1" id="KW-1133">Transmembrane helix</keyword>
<evidence type="ECO:0000313" key="2">
    <source>
        <dbReference type="EMBL" id="CAF0819463.1"/>
    </source>
</evidence>
<dbReference type="AlphaFoldDB" id="A0A813TWL0"/>
<name>A0A813TWL0_9BILA</name>
<dbReference type="OrthoDB" id="10524239at2759"/>
<proteinExistence type="predicted"/>
<feature type="transmembrane region" description="Helical" evidence="1">
    <location>
        <begin position="156"/>
        <end position="177"/>
    </location>
</feature>
<keyword evidence="1" id="KW-0472">Membrane</keyword>
<protein>
    <recommendedName>
        <fullName evidence="4">G protein-coupled receptor</fullName>
    </recommendedName>
</protein>
<evidence type="ECO:0000256" key="1">
    <source>
        <dbReference type="SAM" id="Phobius"/>
    </source>
</evidence>
<evidence type="ECO:0000313" key="3">
    <source>
        <dbReference type="Proteomes" id="UP000663832"/>
    </source>
</evidence>
<keyword evidence="1" id="KW-0812">Transmembrane</keyword>
<organism evidence="2 3">
    <name type="scientific">Adineta steineri</name>
    <dbReference type="NCBI Taxonomy" id="433720"/>
    <lineage>
        <taxon>Eukaryota</taxon>
        <taxon>Metazoa</taxon>
        <taxon>Spiralia</taxon>
        <taxon>Gnathifera</taxon>
        <taxon>Rotifera</taxon>
        <taxon>Eurotatoria</taxon>
        <taxon>Bdelloidea</taxon>
        <taxon>Adinetida</taxon>
        <taxon>Adinetidae</taxon>
        <taxon>Adineta</taxon>
    </lineage>
</organism>
<keyword evidence="3" id="KW-1185">Reference proteome</keyword>
<dbReference type="EMBL" id="CAJNOM010000020">
    <property type="protein sequence ID" value="CAF0819463.1"/>
    <property type="molecule type" value="Genomic_DNA"/>
</dbReference>
<gene>
    <name evidence="2" type="ORF">QVE165_LOCUS5180</name>
</gene>
<dbReference type="Proteomes" id="UP000663832">
    <property type="component" value="Unassembled WGS sequence"/>
</dbReference>
<evidence type="ECO:0008006" key="4">
    <source>
        <dbReference type="Google" id="ProtNLM"/>
    </source>
</evidence>
<sequence>MVYITAVFSCTNKSNKFQLIESLRHGIEKSSSFWYGMNIWKLEFDRTINYLQIYDPYTEILDLEKIHFIHTIYICEIKPYSLFMAYDTHSTTSNLHKLHGAQTLLRQKDRDLMRMLIVDLIINIFTSVPYAANLIYGAGTLSVVNNSAQQLELAAFLNFLSNFFINMLSATPFYLFITSSRSFRQEFFQILKRWWYKHILRRTQVAPSH</sequence>
<feature type="transmembrane region" description="Helical" evidence="1">
    <location>
        <begin position="116"/>
        <end position="136"/>
    </location>
</feature>
<dbReference type="Gene3D" id="1.20.1070.10">
    <property type="entry name" value="Rhodopsin 7-helix transmembrane proteins"/>
    <property type="match status" value="1"/>
</dbReference>
<comment type="caution">
    <text evidence="2">The sequence shown here is derived from an EMBL/GenBank/DDBJ whole genome shotgun (WGS) entry which is preliminary data.</text>
</comment>
<accession>A0A813TWL0</accession>